<proteinExistence type="predicted"/>
<name>A0AAD0M5Q7_PSEAV</name>
<organism evidence="1 2">
    <name type="scientific">Pseudomonas amygdali pv. lachrymans str. M301315</name>
    <dbReference type="NCBI Taxonomy" id="629260"/>
    <lineage>
        <taxon>Bacteria</taxon>
        <taxon>Pseudomonadati</taxon>
        <taxon>Pseudomonadota</taxon>
        <taxon>Gammaproteobacteria</taxon>
        <taxon>Pseudomonadales</taxon>
        <taxon>Pseudomonadaceae</taxon>
        <taxon>Pseudomonas</taxon>
        <taxon>Pseudomonas amygdali</taxon>
    </lineage>
</organism>
<reference evidence="1 2" key="1">
    <citation type="journal article" date="2011" name="PLoS Pathog.">
        <title>Dynamic evolution of pathogenicity revealed by sequencing and comparative genomics of 19 Pseudomonas syringae isolates.</title>
        <authorList>
            <person name="Baltrus D.A."/>
            <person name="Nishimura M.T."/>
            <person name="Romanchuk A."/>
            <person name="Chang J.H."/>
            <person name="Mukhtar M.S."/>
            <person name="Cherkis K."/>
            <person name="Roach J."/>
            <person name="Grant S.R."/>
            <person name="Jones C.D."/>
            <person name="Dangl J.L."/>
        </authorList>
    </citation>
    <scope>NUCLEOTIDE SEQUENCE [LARGE SCALE GENOMIC DNA]</scope>
    <source>
        <strain evidence="1 2">M301315</strain>
    </source>
</reference>
<dbReference type="Proteomes" id="UP000006426">
    <property type="component" value="Plasmid pmppla107"/>
</dbReference>
<keyword evidence="1" id="KW-0614">Plasmid</keyword>
<dbReference type="EMBL" id="CP031226">
    <property type="protein sequence ID" value="AXH59401.1"/>
    <property type="molecule type" value="Genomic_DNA"/>
</dbReference>
<dbReference type="RefSeq" id="WP_005742427.1">
    <property type="nucleotide sequence ID" value="NZ_CP031226.1"/>
</dbReference>
<protein>
    <submittedName>
        <fullName evidence="1">Uncharacterized protein</fullName>
    </submittedName>
</protein>
<sequence length="155" mass="16820">MVHLIVVLMGIGLMSYMLASGISYINPTSFESKEKFERWSALNMNLTIAWNRYHDLNGRLPGDVASLQGMLSAPGPIPDTMLLTQLTTEFNGWCFEGEVSQGGFESLKGLATRFPAQYGLSASCGTVGGVDTSWISAAADAQYPLPVVVTYRMSK</sequence>
<accession>A0AAD0M5Q7</accession>
<dbReference type="GeneID" id="39473896"/>
<gene>
    <name evidence="1" type="ORF">PLA107_029690</name>
</gene>
<dbReference type="AlphaFoldDB" id="A0AAD0M5Q7"/>
<evidence type="ECO:0000313" key="1">
    <source>
        <dbReference type="EMBL" id="AXH59401.1"/>
    </source>
</evidence>
<geneLocation type="plasmid" evidence="2">
    <name>pmppla107</name>
</geneLocation>
<evidence type="ECO:0000313" key="2">
    <source>
        <dbReference type="Proteomes" id="UP000006426"/>
    </source>
</evidence>